<evidence type="ECO:0000256" key="16">
    <source>
        <dbReference type="ARBA" id="ARBA00048666"/>
    </source>
</evidence>
<keyword evidence="8" id="KW-0276">Fatty acid metabolism</keyword>
<evidence type="ECO:0000256" key="12">
    <source>
        <dbReference type="ARBA" id="ARBA00024484"/>
    </source>
</evidence>
<dbReference type="GO" id="GO:0005886">
    <property type="term" value="C:plasma membrane"/>
    <property type="evidence" value="ECO:0007669"/>
    <property type="project" value="UniProtKB-SubCell"/>
</dbReference>
<evidence type="ECO:0000256" key="14">
    <source>
        <dbReference type="ARBA" id="ARBA00036527"/>
    </source>
</evidence>
<dbReference type="GO" id="GO:0004467">
    <property type="term" value="F:long-chain fatty acid-CoA ligase activity"/>
    <property type="evidence" value="ECO:0007669"/>
    <property type="project" value="UniProtKB-EC"/>
</dbReference>
<dbReference type="EC" id="6.2.1.3" evidence="13"/>
<protein>
    <recommendedName>
        <fullName evidence="13">long-chain-fatty-acid--CoA ligase</fullName>
        <ecNumber evidence="13">6.2.1.3</ecNumber>
    </recommendedName>
    <alternativeName>
        <fullName evidence="15">Long-chain-fatty-acid--CoA ligase</fullName>
    </alternativeName>
</protein>
<dbReference type="GO" id="GO:0005524">
    <property type="term" value="F:ATP binding"/>
    <property type="evidence" value="ECO:0007669"/>
    <property type="project" value="UniProtKB-KW"/>
</dbReference>
<evidence type="ECO:0000256" key="7">
    <source>
        <dbReference type="ARBA" id="ARBA00022741"/>
    </source>
</evidence>
<evidence type="ECO:0000256" key="6">
    <source>
        <dbReference type="ARBA" id="ARBA00022692"/>
    </source>
</evidence>
<evidence type="ECO:0000256" key="4">
    <source>
        <dbReference type="ARBA" id="ARBA00022475"/>
    </source>
</evidence>
<keyword evidence="3" id="KW-0813">Transport</keyword>
<dbReference type="SUPFAM" id="SSF56801">
    <property type="entry name" value="Acetyl-CoA synthetase-like"/>
    <property type="match status" value="1"/>
</dbReference>
<evidence type="ECO:0000256" key="3">
    <source>
        <dbReference type="ARBA" id="ARBA00022448"/>
    </source>
</evidence>
<reference evidence="20" key="1">
    <citation type="submission" date="2015-12" db="EMBL/GenBank/DDBJ databases">
        <title>De novo transcriptome assembly of four potential Pierce s Disease insect vectors from Arizona vineyards.</title>
        <authorList>
            <person name="Tassone E.E."/>
        </authorList>
    </citation>
    <scope>NUCLEOTIDE SEQUENCE</scope>
</reference>
<evidence type="ECO:0000256" key="17">
    <source>
        <dbReference type="SAM" id="Phobius"/>
    </source>
</evidence>
<comment type="subcellular location">
    <subcellularLocation>
        <location evidence="1">Cell membrane</location>
        <topology evidence="1">Multi-pass membrane protein</topology>
    </subcellularLocation>
</comment>
<feature type="transmembrane region" description="Helical" evidence="17">
    <location>
        <begin position="12"/>
        <end position="38"/>
    </location>
</feature>
<dbReference type="Pfam" id="PF13193">
    <property type="entry name" value="AMP-binding_C"/>
    <property type="match status" value="1"/>
</dbReference>
<keyword evidence="9" id="KW-0067">ATP-binding</keyword>
<feature type="domain" description="AMP-dependent synthetase/ligase" evidence="18">
    <location>
        <begin position="83"/>
        <end position="404"/>
    </location>
</feature>
<evidence type="ECO:0000256" key="5">
    <source>
        <dbReference type="ARBA" id="ARBA00022598"/>
    </source>
</evidence>
<dbReference type="PANTHER" id="PTHR43107">
    <property type="entry name" value="LONG-CHAIN FATTY ACID TRANSPORT PROTEIN"/>
    <property type="match status" value="1"/>
</dbReference>
<dbReference type="InterPro" id="IPR000873">
    <property type="entry name" value="AMP-dep_synth/lig_dom"/>
</dbReference>
<evidence type="ECO:0000259" key="18">
    <source>
        <dbReference type="Pfam" id="PF00501"/>
    </source>
</evidence>
<accession>A0A1B6DSZ8</accession>
<dbReference type="AlphaFoldDB" id="A0A1B6DSZ8"/>
<dbReference type="NCBIfam" id="NF006134">
    <property type="entry name" value="PRK08279.1"/>
    <property type="match status" value="1"/>
</dbReference>
<keyword evidence="6 17" id="KW-0812">Transmembrane</keyword>
<comment type="similarity">
    <text evidence="2">Belongs to the ATP-dependent AMP-binding enzyme family.</text>
</comment>
<proteinExistence type="inferred from homology"/>
<keyword evidence="10 17" id="KW-1133">Transmembrane helix</keyword>
<dbReference type="EMBL" id="GEDC01008539">
    <property type="protein sequence ID" value="JAS28759.1"/>
    <property type="molecule type" value="Transcribed_RNA"/>
</dbReference>
<gene>
    <name evidence="20" type="ORF">g.39416</name>
</gene>
<keyword evidence="5" id="KW-0436">Ligase</keyword>
<keyword evidence="11 17" id="KW-0472">Membrane</keyword>
<evidence type="ECO:0000256" key="10">
    <source>
        <dbReference type="ARBA" id="ARBA00022989"/>
    </source>
</evidence>
<dbReference type="InterPro" id="IPR020845">
    <property type="entry name" value="AMP-binding_CS"/>
</dbReference>
<evidence type="ECO:0000256" key="1">
    <source>
        <dbReference type="ARBA" id="ARBA00004651"/>
    </source>
</evidence>
<dbReference type="PANTHER" id="PTHR43107:SF15">
    <property type="entry name" value="FATTY ACID TRANSPORT PROTEIN 3, ISOFORM A"/>
    <property type="match status" value="1"/>
</dbReference>
<dbReference type="FunFam" id="3.40.50.12780:FF:000005">
    <property type="entry name" value="Solute carrier family 27 member 6"/>
    <property type="match status" value="1"/>
</dbReference>
<comment type="catalytic activity">
    <reaction evidence="12">
        <text>a long-chain fatty acid + ATP + CoA = a long-chain fatty acyl-CoA + AMP + diphosphate</text>
        <dbReference type="Rhea" id="RHEA:15421"/>
        <dbReference type="ChEBI" id="CHEBI:30616"/>
        <dbReference type="ChEBI" id="CHEBI:33019"/>
        <dbReference type="ChEBI" id="CHEBI:57287"/>
        <dbReference type="ChEBI" id="CHEBI:57560"/>
        <dbReference type="ChEBI" id="CHEBI:83139"/>
        <dbReference type="ChEBI" id="CHEBI:456215"/>
        <dbReference type="EC" id="6.2.1.3"/>
    </reaction>
    <physiologicalReaction direction="left-to-right" evidence="12">
        <dbReference type="Rhea" id="RHEA:15422"/>
    </physiologicalReaction>
</comment>
<name>A0A1B6DSZ8_9HEMI</name>
<dbReference type="Pfam" id="PF00501">
    <property type="entry name" value="AMP-binding"/>
    <property type="match status" value="1"/>
</dbReference>
<dbReference type="GO" id="GO:0044539">
    <property type="term" value="P:long-chain fatty acid import into cell"/>
    <property type="evidence" value="ECO:0007669"/>
    <property type="project" value="TreeGrafter"/>
</dbReference>
<evidence type="ECO:0000256" key="2">
    <source>
        <dbReference type="ARBA" id="ARBA00006432"/>
    </source>
</evidence>
<comment type="catalytic activity">
    <reaction evidence="16">
        <text>tetracosanoate + ATP + CoA = tetracosanoyl-CoA + AMP + diphosphate</text>
        <dbReference type="Rhea" id="RHEA:33639"/>
        <dbReference type="ChEBI" id="CHEBI:30616"/>
        <dbReference type="ChEBI" id="CHEBI:31014"/>
        <dbReference type="ChEBI" id="CHEBI:33019"/>
        <dbReference type="ChEBI" id="CHEBI:57287"/>
        <dbReference type="ChEBI" id="CHEBI:65052"/>
        <dbReference type="ChEBI" id="CHEBI:456215"/>
    </reaction>
    <physiologicalReaction direction="left-to-right" evidence="16">
        <dbReference type="Rhea" id="RHEA:33640"/>
    </physiologicalReaction>
</comment>
<evidence type="ECO:0000256" key="15">
    <source>
        <dbReference type="ARBA" id="ARBA00041297"/>
    </source>
</evidence>
<comment type="catalytic activity">
    <reaction evidence="14">
        <text>a very long-chain fatty acid + ATP + CoA = a very long-chain fatty acyl-CoA + AMP + diphosphate</text>
        <dbReference type="Rhea" id="RHEA:54536"/>
        <dbReference type="ChEBI" id="CHEBI:30616"/>
        <dbReference type="ChEBI" id="CHEBI:33019"/>
        <dbReference type="ChEBI" id="CHEBI:57287"/>
        <dbReference type="ChEBI" id="CHEBI:58950"/>
        <dbReference type="ChEBI" id="CHEBI:138261"/>
        <dbReference type="ChEBI" id="CHEBI:456215"/>
    </reaction>
    <physiologicalReaction direction="left-to-right" evidence="14">
        <dbReference type="Rhea" id="RHEA:54537"/>
    </physiologicalReaction>
</comment>
<dbReference type="GO" id="GO:0005789">
    <property type="term" value="C:endoplasmic reticulum membrane"/>
    <property type="evidence" value="ECO:0007669"/>
    <property type="project" value="TreeGrafter"/>
</dbReference>
<dbReference type="FunFam" id="3.30.300.30:FF:000002">
    <property type="entry name" value="Long-chain fatty acid transport protein 1"/>
    <property type="match status" value="1"/>
</dbReference>
<sequence length="643" mass="72969">MDPILSKLRICIPLLLVFAFTQSFVLLVFLFVLSYFITMDKMQLISKRIESIPVDIRTSVNFIIYILKTKTYSARKWTTAQIFQSHVKKHPDKIAFKHEDSVWTYQEVEDYSNQVSNFFFNKDFKKGDAVAIFVETRPEYVCYWLGLSKFGVISALINTNQRKDVLTHSIKVAKCKAVIVGVELLDALLEVLPSLPGLSVYVVGKIKDIPNSCVHLDEELKQCATEPLTKEIAKMNMMDPILYIYTSGTTGLPKAAIMSHCRFLFMTLAIYYMLKIKKNDIVYDSLPLYHTAGGMLGVGQVLINGCTVALRSKFSVSNFWTDCIKYECTVAQYIGEMCRYLLASPERPEEKLHKVRLVFGNGLRSQIWNQFVNRFNIKQIGEFYGATEGNANMINIDSTPGAVGYVPWFAKGIYPVTLIKVHQDSVEPIRNQEGFCIRCKSGEAGILIGSIKDTVPSRVFNGYADSKESEKKILKNVFEEGDKYFNTGDILVQDDYGYFYFKDRTGDTFRWKGENVATSEVEAVISNVVGLRDAIVFGVEIPNLEGRAGMAVIVDEDGILEMEELVKGMKESLPSYARPIFLRVIKQVPITGTFKLQKTDLQKEGFNPITVNDPLYFFDQSKDLFTPINKTLYEEIISGKRRL</sequence>
<evidence type="ECO:0000256" key="11">
    <source>
        <dbReference type="ARBA" id="ARBA00023136"/>
    </source>
</evidence>
<evidence type="ECO:0000256" key="13">
    <source>
        <dbReference type="ARBA" id="ARBA00026121"/>
    </source>
</evidence>
<dbReference type="InterPro" id="IPR025110">
    <property type="entry name" value="AMP-bd_C"/>
</dbReference>
<evidence type="ECO:0000256" key="9">
    <source>
        <dbReference type="ARBA" id="ARBA00022840"/>
    </source>
</evidence>
<dbReference type="Gene3D" id="3.40.50.12780">
    <property type="entry name" value="N-terminal domain of ligase-like"/>
    <property type="match status" value="1"/>
</dbReference>
<evidence type="ECO:0000256" key="8">
    <source>
        <dbReference type="ARBA" id="ARBA00022832"/>
    </source>
</evidence>
<dbReference type="Gene3D" id="3.30.300.30">
    <property type="match status" value="1"/>
</dbReference>
<keyword evidence="4" id="KW-1003">Cell membrane</keyword>
<dbReference type="InterPro" id="IPR042099">
    <property type="entry name" value="ANL_N_sf"/>
</dbReference>
<feature type="domain" description="AMP-binding enzyme C-terminal" evidence="19">
    <location>
        <begin position="520"/>
        <end position="595"/>
    </location>
</feature>
<dbReference type="PROSITE" id="PS00455">
    <property type="entry name" value="AMP_BINDING"/>
    <property type="match status" value="1"/>
</dbReference>
<dbReference type="GO" id="GO:0005324">
    <property type="term" value="F:long-chain fatty acid transmembrane transporter activity"/>
    <property type="evidence" value="ECO:0007669"/>
    <property type="project" value="TreeGrafter"/>
</dbReference>
<evidence type="ECO:0000259" key="19">
    <source>
        <dbReference type="Pfam" id="PF13193"/>
    </source>
</evidence>
<evidence type="ECO:0000313" key="20">
    <source>
        <dbReference type="EMBL" id="JAS28759.1"/>
    </source>
</evidence>
<keyword evidence="8" id="KW-0443">Lipid metabolism</keyword>
<organism evidence="20">
    <name type="scientific">Clastoptera arizonana</name>
    <name type="common">Arizona spittle bug</name>
    <dbReference type="NCBI Taxonomy" id="38151"/>
    <lineage>
        <taxon>Eukaryota</taxon>
        <taxon>Metazoa</taxon>
        <taxon>Ecdysozoa</taxon>
        <taxon>Arthropoda</taxon>
        <taxon>Hexapoda</taxon>
        <taxon>Insecta</taxon>
        <taxon>Pterygota</taxon>
        <taxon>Neoptera</taxon>
        <taxon>Paraneoptera</taxon>
        <taxon>Hemiptera</taxon>
        <taxon>Auchenorrhyncha</taxon>
        <taxon>Cercopoidea</taxon>
        <taxon>Clastopteridae</taxon>
        <taxon>Clastoptera</taxon>
    </lineage>
</organism>
<dbReference type="InterPro" id="IPR045851">
    <property type="entry name" value="AMP-bd_C_sf"/>
</dbReference>
<keyword evidence="7" id="KW-0547">Nucleotide-binding</keyword>